<proteinExistence type="predicted"/>
<evidence type="ECO:0000256" key="1">
    <source>
        <dbReference type="SAM" id="Coils"/>
    </source>
</evidence>
<keyword evidence="3" id="KW-1185">Reference proteome</keyword>
<keyword evidence="1" id="KW-0175">Coiled coil</keyword>
<organism evidence="2 3">
    <name type="scientific">Tribonema minus</name>
    <dbReference type="NCBI Taxonomy" id="303371"/>
    <lineage>
        <taxon>Eukaryota</taxon>
        <taxon>Sar</taxon>
        <taxon>Stramenopiles</taxon>
        <taxon>Ochrophyta</taxon>
        <taxon>PX clade</taxon>
        <taxon>Xanthophyceae</taxon>
        <taxon>Tribonematales</taxon>
        <taxon>Tribonemataceae</taxon>
        <taxon>Tribonema</taxon>
    </lineage>
</organism>
<dbReference type="AlphaFoldDB" id="A0A836C9B3"/>
<sequence>MGFVTSGSCRLPCGRKSSCHKKYMHMTTEQQNVDERTRLLEQLEQVRTQLEQLRAENKRLQAKSIKDSTVQENVPYTSCFRHLIKTSLDTPSLVDMPEGVVIPDLKVADSMQLTGFLIRECWLPFRNYIMMERKHQRHTLGRPGPTTVLAVHETRCQWWLHSAYALTLSGNVALSCHSDWDARYVLDAVAPTGVGFTKARIVVVTSPNCEVSEVRSMTA</sequence>
<name>A0A836C9B3_9STRA</name>
<comment type="caution">
    <text evidence="2">The sequence shown here is derived from an EMBL/GenBank/DDBJ whole genome shotgun (WGS) entry which is preliminary data.</text>
</comment>
<dbReference type="OrthoDB" id="19861at2759"/>
<dbReference type="EMBL" id="JAFCMP010000540">
    <property type="protein sequence ID" value="KAG5176141.1"/>
    <property type="molecule type" value="Genomic_DNA"/>
</dbReference>
<accession>A0A836C9B3</accession>
<gene>
    <name evidence="2" type="ORF">JKP88DRAFT_249695</name>
</gene>
<evidence type="ECO:0000313" key="2">
    <source>
        <dbReference type="EMBL" id="KAG5176141.1"/>
    </source>
</evidence>
<protein>
    <submittedName>
        <fullName evidence="2">Uncharacterized protein</fullName>
    </submittedName>
</protein>
<dbReference type="Proteomes" id="UP000664859">
    <property type="component" value="Unassembled WGS sequence"/>
</dbReference>
<reference evidence="2" key="1">
    <citation type="submission" date="2021-02" db="EMBL/GenBank/DDBJ databases">
        <title>First Annotated Genome of the Yellow-green Alga Tribonema minus.</title>
        <authorList>
            <person name="Mahan K.M."/>
        </authorList>
    </citation>
    <scope>NUCLEOTIDE SEQUENCE</scope>
    <source>
        <strain evidence="2">UTEX B ZZ1240</strain>
    </source>
</reference>
<evidence type="ECO:0000313" key="3">
    <source>
        <dbReference type="Proteomes" id="UP000664859"/>
    </source>
</evidence>
<feature type="coiled-coil region" evidence="1">
    <location>
        <begin position="33"/>
        <end position="63"/>
    </location>
</feature>